<dbReference type="GO" id="GO:0005085">
    <property type="term" value="F:guanyl-nucleotide exchange factor activity"/>
    <property type="evidence" value="ECO:0007669"/>
    <property type="project" value="TreeGrafter"/>
</dbReference>
<dbReference type="PANTHER" id="PTHR14407:SF9">
    <property type="entry name" value="BLOC-3 COMPLEX MEMBER HPS4"/>
    <property type="match status" value="1"/>
</dbReference>
<dbReference type="OMA" id="FCSRETT"/>
<feature type="domain" description="CCZ1/INTU/HSP4 first Longin" evidence="1">
    <location>
        <begin position="7"/>
        <end position="109"/>
    </location>
</feature>
<dbReference type="GO" id="GO:0005765">
    <property type="term" value="C:lysosomal membrane"/>
    <property type="evidence" value="ECO:0007669"/>
    <property type="project" value="TreeGrafter"/>
</dbReference>
<dbReference type="InterPro" id="IPR043987">
    <property type="entry name" value="CCZ1/INTU/HSP4_longin_1"/>
</dbReference>
<accession>A0A336M0T0</accession>
<dbReference type="GO" id="GO:0031410">
    <property type="term" value="C:cytoplasmic vesicle"/>
    <property type="evidence" value="ECO:0007669"/>
    <property type="project" value="TreeGrafter"/>
</dbReference>
<dbReference type="PANTHER" id="PTHR14407">
    <property type="entry name" value="HERMANSKY-PUDLAK SYNDROME 4 PROTEIN LIGHT-EAR PROTEIN-RELATED"/>
    <property type="match status" value="1"/>
</dbReference>
<dbReference type="VEuPathDB" id="VectorBase:CSON006812"/>
<reference evidence="3" key="1">
    <citation type="submission" date="2018-07" db="EMBL/GenBank/DDBJ databases">
        <authorList>
            <person name="Quirk P.G."/>
            <person name="Krulwich T.A."/>
        </authorList>
    </citation>
    <scope>NUCLEOTIDE SEQUENCE</scope>
</reference>
<evidence type="ECO:0000259" key="2">
    <source>
        <dbReference type="Pfam" id="PF19033"/>
    </source>
</evidence>
<proteinExistence type="predicted"/>
<organism evidence="3">
    <name type="scientific">Culicoides sonorensis</name>
    <name type="common">Biting midge</name>
    <dbReference type="NCBI Taxonomy" id="179676"/>
    <lineage>
        <taxon>Eukaryota</taxon>
        <taxon>Metazoa</taxon>
        <taxon>Ecdysozoa</taxon>
        <taxon>Arthropoda</taxon>
        <taxon>Hexapoda</taxon>
        <taxon>Insecta</taxon>
        <taxon>Pterygota</taxon>
        <taxon>Neoptera</taxon>
        <taxon>Endopterygota</taxon>
        <taxon>Diptera</taxon>
        <taxon>Nematocera</taxon>
        <taxon>Chironomoidea</taxon>
        <taxon>Ceratopogonidae</taxon>
        <taxon>Ceratopogoninae</taxon>
        <taxon>Culicoides</taxon>
        <taxon>Monoculicoides</taxon>
    </lineage>
</organism>
<dbReference type="Pfam" id="PF19033">
    <property type="entry name" value="Intu_longin_3"/>
    <property type="match status" value="1"/>
</dbReference>
<dbReference type="InterPro" id="IPR026091">
    <property type="entry name" value="HPS4"/>
</dbReference>
<dbReference type="AlphaFoldDB" id="A0A336M0T0"/>
<evidence type="ECO:0000259" key="1">
    <source>
        <dbReference type="Pfam" id="PF19031"/>
    </source>
</evidence>
<sequence length="896" mass="102014">MAGKEMLIVFLYNTELKTEEDDPLSALLFFAPSWVGETQKLALVGQIMGVSRFFQDNFGSAKIITLQSGKFALRRFRRFVLAVGTDRNVAESILLHRSELLSSLIQLYHKDVENISGSFLRGQEYDKKSDEDQQQTKHFTDKLYHIFNTYLPILQYNGNIFNNIVLLDLPKSASNIYLDVVQILQSCQQQSGVLGGQILYHNKVIASQLPSDLAKLLVISDPFRLKTTESISVDFHVPSGLQLITIYISSKDYNNMRNSSHKAQISFLNSNNPNLLPFTLKKKQVSKDILVSGMKRDKSLIFTNIPEEDVCHNENKQKTKLKNRPTHLPLKFKNATTKELPESGFSSINFDEFSDSFPEFIGRTSVCSTPMTENKILHGNILSICSNKCEELERIDVQVEAKPPLSIISSENLKSSKEISSNEQVPKKSRKVMGTPRKIKLTPKVTEVISIDIDQEQEVSNQNNKKLYEKNVVNLPIDSCNYMNNPHKIHKRSNSWDSFNNKRSQLKTCKKNETESDIYKDTDSDSEFIDDCEKRPSRSITDPTFPVFNATGDPITRNLFEELLDFHYSQICSANTKEFQKNKHKEFDILEIEELSDKIEINKKAATNKQVEEKIKMNVEEHESKLKKTGLSLPLKSWNPSTEFDNESGKISSNIFESSSSRNRGLQLTPLMAKLTILAMDGEIHRGFDVDCEQTTESDLTSMLKKCRKSDTKDDIDTKKKLDIDTKMEKVDLFVCGQQNMTLIIILEPGSVQRQNLIQTLFEICVSKLTKIEAQLHQVLNMNVEGADKGGEGNYSFITIDNKKWDTVQKAGPWSPNELITIESMHTDMKRNPNFTDMILRKHEHILYGYQCGDLEVFYQQSHNNSAGLPPPSDVLGSVGSVVRRRLERDRAIVLL</sequence>
<dbReference type="InterPro" id="IPR043989">
    <property type="entry name" value="CCZ1/INTU/HSP4_longin_3"/>
</dbReference>
<dbReference type="Pfam" id="PF19031">
    <property type="entry name" value="Intu_longin_1"/>
    <property type="match status" value="1"/>
</dbReference>
<name>A0A336M0T0_CULSO</name>
<dbReference type="GO" id="GO:0016192">
    <property type="term" value="P:vesicle-mediated transport"/>
    <property type="evidence" value="ECO:0007669"/>
    <property type="project" value="InterPro"/>
</dbReference>
<dbReference type="GO" id="GO:0006605">
    <property type="term" value="P:protein targeting"/>
    <property type="evidence" value="ECO:0007669"/>
    <property type="project" value="TreeGrafter"/>
</dbReference>
<dbReference type="EMBL" id="UFQT01000257">
    <property type="protein sequence ID" value="SSX22443.1"/>
    <property type="molecule type" value="Genomic_DNA"/>
</dbReference>
<feature type="domain" description="CCZ1/INTU/HPS4 third Longin" evidence="2">
    <location>
        <begin position="805"/>
        <end position="865"/>
    </location>
</feature>
<protein>
    <submittedName>
        <fullName evidence="3">CSON006812 protein</fullName>
    </submittedName>
</protein>
<gene>
    <name evidence="3" type="primary">CSON006812</name>
</gene>
<dbReference type="GO" id="GO:0031085">
    <property type="term" value="C:BLOC-3 complex"/>
    <property type="evidence" value="ECO:0007669"/>
    <property type="project" value="TreeGrafter"/>
</dbReference>
<dbReference type="GO" id="GO:0031267">
    <property type="term" value="F:small GTPase binding"/>
    <property type="evidence" value="ECO:0007669"/>
    <property type="project" value="TreeGrafter"/>
</dbReference>
<evidence type="ECO:0000313" key="3">
    <source>
        <dbReference type="EMBL" id="SSX22443.1"/>
    </source>
</evidence>